<dbReference type="GO" id="GO:0050321">
    <property type="term" value="F:tau-protein kinase activity"/>
    <property type="evidence" value="ECO:0007669"/>
    <property type="project" value="TreeGrafter"/>
</dbReference>
<dbReference type="Proteomes" id="UP001152799">
    <property type="component" value="Chromosome 8"/>
</dbReference>
<feature type="compositionally biased region" description="Low complexity" evidence="7">
    <location>
        <begin position="881"/>
        <end position="894"/>
    </location>
</feature>
<evidence type="ECO:0000256" key="5">
    <source>
        <dbReference type="ARBA" id="ARBA00022840"/>
    </source>
</evidence>
<feature type="compositionally biased region" description="Basic and acidic residues" evidence="7">
    <location>
        <begin position="565"/>
        <end position="578"/>
    </location>
</feature>
<dbReference type="InterPro" id="IPR017441">
    <property type="entry name" value="Protein_kinase_ATP_BS"/>
</dbReference>
<feature type="region of interest" description="Disordered" evidence="7">
    <location>
        <begin position="1947"/>
        <end position="1981"/>
    </location>
</feature>
<feature type="region of interest" description="Disordered" evidence="7">
    <location>
        <begin position="1268"/>
        <end position="1368"/>
    </location>
</feature>
<dbReference type="OrthoDB" id="193931at2759"/>
<dbReference type="GO" id="GO:0000226">
    <property type="term" value="P:microtubule cytoskeleton organization"/>
    <property type="evidence" value="ECO:0007669"/>
    <property type="project" value="TreeGrafter"/>
</dbReference>
<feature type="region of interest" description="Disordered" evidence="7">
    <location>
        <begin position="1384"/>
        <end position="1421"/>
    </location>
</feature>
<feature type="binding site" evidence="6">
    <location>
        <position position="67"/>
    </location>
    <ligand>
        <name>ATP</name>
        <dbReference type="ChEBI" id="CHEBI:30616"/>
    </ligand>
</feature>
<dbReference type="GO" id="GO:0035556">
    <property type="term" value="P:intracellular signal transduction"/>
    <property type="evidence" value="ECO:0007669"/>
    <property type="project" value="TreeGrafter"/>
</dbReference>
<dbReference type="InterPro" id="IPR011009">
    <property type="entry name" value="Kinase-like_dom_sf"/>
</dbReference>
<dbReference type="CDD" id="cd14073">
    <property type="entry name" value="STKc_NUAK"/>
    <property type="match status" value="1"/>
</dbReference>
<proteinExistence type="predicted"/>
<feature type="compositionally biased region" description="Polar residues" evidence="7">
    <location>
        <begin position="1949"/>
        <end position="1981"/>
    </location>
</feature>
<dbReference type="GO" id="GO:0005524">
    <property type="term" value="F:ATP binding"/>
    <property type="evidence" value="ECO:0007669"/>
    <property type="project" value="UniProtKB-UniRule"/>
</dbReference>
<dbReference type="PANTHER" id="PTHR24346">
    <property type="entry name" value="MAP/MICROTUBULE AFFINITY-REGULATING KINASE"/>
    <property type="match status" value="1"/>
</dbReference>
<feature type="region of interest" description="Disordered" evidence="7">
    <location>
        <begin position="616"/>
        <end position="679"/>
    </location>
</feature>
<feature type="compositionally biased region" description="Basic and acidic residues" evidence="7">
    <location>
        <begin position="1384"/>
        <end position="1401"/>
    </location>
</feature>
<feature type="region of interest" description="Disordered" evidence="7">
    <location>
        <begin position="957"/>
        <end position="1020"/>
    </location>
</feature>
<feature type="region of interest" description="Disordered" evidence="7">
    <location>
        <begin position="818"/>
        <end position="837"/>
    </location>
</feature>
<feature type="compositionally biased region" description="Polar residues" evidence="7">
    <location>
        <begin position="1082"/>
        <end position="1104"/>
    </location>
</feature>
<dbReference type="SUPFAM" id="SSF56112">
    <property type="entry name" value="Protein kinase-like (PK-like)"/>
    <property type="match status" value="1"/>
</dbReference>
<evidence type="ECO:0000313" key="9">
    <source>
        <dbReference type="EMBL" id="CAG9772942.1"/>
    </source>
</evidence>
<evidence type="ECO:0000256" key="4">
    <source>
        <dbReference type="ARBA" id="ARBA00022777"/>
    </source>
</evidence>
<feature type="region of interest" description="Disordered" evidence="7">
    <location>
        <begin position="1082"/>
        <end position="1108"/>
    </location>
</feature>
<feature type="compositionally biased region" description="Basic and acidic residues" evidence="7">
    <location>
        <begin position="976"/>
        <end position="991"/>
    </location>
</feature>
<evidence type="ECO:0000259" key="8">
    <source>
        <dbReference type="PROSITE" id="PS50011"/>
    </source>
</evidence>
<feature type="compositionally biased region" description="Basic and acidic residues" evidence="7">
    <location>
        <begin position="526"/>
        <end position="557"/>
    </location>
</feature>
<protein>
    <recommendedName>
        <fullName evidence="8">Protein kinase domain-containing protein</fullName>
    </recommendedName>
</protein>
<evidence type="ECO:0000256" key="2">
    <source>
        <dbReference type="ARBA" id="ARBA00022679"/>
    </source>
</evidence>
<feature type="compositionally biased region" description="Basic residues" evidence="7">
    <location>
        <begin position="1402"/>
        <end position="1411"/>
    </location>
</feature>
<keyword evidence="2" id="KW-0808">Transferase</keyword>
<gene>
    <name evidence="9" type="ORF">CEUTPL_LOCUS13343</name>
</gene>
<dbReference type="Gene3D" id="1.10.510.10">
    <property type="entry name" value="Transferase(Phosphotransferase) domain 1"/>
    <property type="match status" value="1"/>
</dbReference>
<evidence type="ECO:0000256" key="3">
    <source>
        <dbReference type="ARBA" id="ARBA00022741"/>
    </source>
</evidence>
<dbReference type="FunFam" id="3.30.200.20:FF:000315">
    <property type="entry name" value="Calcium-dependent protein kinase 3"/>
    <property type="match status" value="1"/>
</dbReference>
<dbReference type="SMART" id="SM00220">
    <property type="entry name" value="S_TKc"/>
    <property type="match status" value="1"/>
</dbReference>
<feature type="compositionally biased region" description="Polar residues" evidence="7">
    <location>
        <begin position="866"/>
        <end position="880"/>
    </location>
</feature>
<feature type="compositionally biased region" description="Polar residues" evidence="7">
    <location>
        <begin position="723"/>
        <end position="734"/>
    </location>
</feature>
<feature type="region of interest" description="Disordered" evidence="7">
    <location>
        <begin position="485"/>
        <end position="600"/>
    </location>
</feature>
<feature type="region of interest" description="Disordered" evidence="7">
    <location>
        <begin position="843"/>
        <end position="942"/>
    </location>
</feature>
<organism evidence="9 10">
    <name type="scientific">Ceutorhynchus assimilis</name>
    <name type="common">cabbage seed weevil</name>
    <dbReference type="NCBI Taxonomy" id="467358"/>
    <lineage>
        <taxon>Eukaryota</taxon>
        <taxon>Metazoa</taxon>
        <taxon>Ecdysozoa</taxon>
        <taxon>Arthropoda</taxon>
        <taxon>Hexapoda</taxon>
        <taxon>Insecta</taxon>
        <taxon>Pterygota</taxon>
        <taxon>Neoptera</taxon>
        <taxon>Endopterygota</taxon>
        <taxon>Coleoptera</taxon>
        <taxon>Polyphaga</taxon>
        <taxon>Cucujiformia</taxon>
        <taxon>Curculionidae</taxon>
        <taxon>Ceutorhynchinae</taxon>
        <taxon>Ceutorhynchus</taxon>
    </lineage>
</organism>
<feature type="compositionally biased region" description="Basic residues" evidence="7">
    <location>
        <begin position="992"/>
        <end position="1003"/>
    </location>
</feature>
<dbReference type="PANTHER" id="PTHR24346:SF93">
    <property type="entry name" value="NUAK FAMILY SNF1-LIKE KINASE 1"/>
    <property type="match status" value="1"/>
</dbReference>
<feature type="domain" description="Protein kinase" evidence="8">
    <location>
        <begin position="34"/>
        <end position="285"/>
    </location>
</feature>
<feature type="region of interest" description="Disordered" evidence="7">
    <location>
        <begin position="1124"/>
        <end position="1143"/>
    </location>
</feature>
<keyword evidence="5 6" id="KW-0067">ATP-binding</keyword>
<evidence type="ECO:0000256" key="6">
    <source>
        <dbReference type="PROSITE-ProRule" id="PRU10141"/>
    </source>
</evidence>
<keyword evidence="1" id="KW-0723">Serine/threonine-protein kinase</keyword>
<dbReference type="PROSITE" id="PS50011">
    <property type="entry name" value="PROTEIN_KINASE_DOM"/>
    <property type="match status" value="1"/>
</dbReference>
<dbReference type="PROSITE" id="PS00108">
    <property type="entry name" value="PROTEIN_KINASE_ST"/>
    <property type="match status" value="1"/>
</dbReference>
<feature type="region of interest" description="Disordered" evidence="7">
    <location>
        <begin position="1710"/>
        <end position="1751"/>
    </location>
</feature>
<evidence type="ECO:0000313" key="10">
    <source>
        <dbReference type="Proteomes" id="UP001152799"/>
    </source>
</evidence>
<sequence>MGVEEAAINSIMSGIENTGGVKQHNHKKKLRQRFDIIKKLGQGTFGKVQLGINKETGQEVAIKTIKKSKIESDADLIRIRREIQIMSSVQHPNIIHIYEVFENREKMVLVMEYAAGGELYDYLSERKVLQEEEARRIFRQIATASYYCHKHKICHRDLKLENILLDENNNAKIADFGLSNVFDDQRLLNTFCGSPLYASPEIVKGTPYHGPEVDCWSLGVLLYTLVYGAMPFDGSNFKRLVKQISQGDYYEPAKPSPASPLIRDMLTVNPRNRADIEKICSHWWVNETYDDNCLDISEELANQTPVRLDVLLSLAPPAPQLESEKLVVTSDASEVMQSEAGGPARSQSVGSLMELTSPEKRIMDMINSSPKRKLESTVSTDRVNLDKRKDKIVKENTVADITVHGAVVQKDDSMSEALPLNKSLTQTISKDMDVEPVIEGAACQEIMEEVREKENAAAKKSPSISKIKRTQSIVSGKVLEGINEIPSQENLIDKENKSQSPPKEEETVKKPKEKLTIKTKGVKKKILADKNENDKETKSEVEKMESKENGSQEKSSPKTETPSKPVERRKSRIFEAAEKFQNLISPTEPKPSPLDKPKKILIPGVSVDGFKKEFERKSSLTSSVPVKPKTTIAPKRTLIDKQKSEEEKLEPTPDKAQKVDSKLKKEEVKFEDETPKTEDLRQEKVKNAVNIISNALDIEGTRKSKSRPCMMKKPPVPFGVSGRSASGNIGTITPLSPPIQNIGPKPFIRPCYENKPVIAEAKQVKDEPAAPVIDEPQTSNAEITLKSATLPRRKTTKAQIQINYPTPKPAQIEFRTEAAHNVEAKSGNERSSKERIIPIAFEKLKENGKDAVVQSPPAKPPMPRPFQTQKSTISQRSNSLSRQSTQDSDSETTSIGEPIKKSPREYIIPIAVEGGGYVTPRAGSLEPSDTASNASTMTSRSKTKFGLGARRLNSLFSDRDSEDESPFATLHRHSSFGKDSDNEDSKKDNFPHMHRLRRIRPKKAALEHNDSVSSGEEDDDEGFEILTAENLFSTLLSRVRDLTQRLNVDDSVRPGFPSSRLLSSFDHGTNFWNRMDHPMTRHSSLSRPFSRPTFNTTTQSSTPWRRSVSKDLASDIESVFNDQNNGTLTARVPRGDDHTDNSENLNLADLDLKKLNLSEEDQLALSYLTPGLSRRIEKQLLAQLTPSEVRKLQRTLSSKTSDEVQKRPEVDRRKSVDRMNYGTLPRRNDVDGVKNYVRSTSKSFLPVKFGSENAHEFNIRSSSIGAEPKGNYKFSYTKPKLTRSMSTNRGESRIARPMDLQSPESSISESISRNEDTSSSRLYSRYSSDNNSYSRYTPSNSSQSLLSPTSPDLPKTKPSNTRRVSRFLRPDFFETKEENVLLKEKKERERETQQVLKEIRDKRKSRLRSQSRSREEKKEEPEATIIIEQTKDTHDYVNMPAPVTTNNEEPNEPTKPYDYVNMPAPVTTNNEEANEPTKPLHDYVNVKAPKKESRISRIARPKSYPNEIVQKNDSVAKESKISKLKKGFGKKDKPSKEDKNETNEEEKAHKNKLLQSIEKKLEKFRSNNIASKDPEEAKALLEKKSIVDNAIKRLREQSLPRNLEPCTESGLLKRAVSVEDLAVGSKPLQASRKSVTKILGLFKKYEEQPGKKTKEKKTKVVEKKERPKSLLLDKMKHFQNTYNGAKSDSLLDQPTKSKLPVTSFRRSLNLDNIEPAKEESKPDRTHLRLDFSKIPQSESNRHSLATTDDSSTILSPTEDYLSCDSWSACSDYHHLNDLHSPQSHNGHSYSGDENESVIDRIRRKSFYTRFNEKRRPSRKPNTYKDLDLYGRDYSKPDYSSLDRYRSPSVSRRTSFTSYIPEHGSTSEYRPYVRSASVLNDYVNVPSQNLTHSYQNLPGSSYQNLPGSYQTYTSRIARPKSVTKNLYSDSDYHLDDALTSAIPKRHSPYTHRSTLESGSVSPQYFNGRSSSILHSPTTSEPL</sequence>
<accession>A0A9N9QNC8</accession>
<feature type="compositionally biased region" description="Polar residues" evidence="7">
    <location>
        <begin position="1734"/>
        <end position="1751"/>
    </location>
</feature>
<name>A0A9N9QNC8_9CUCU</name>
<dbReference type="FunFam" id="1.10.510.10:FF:000389">
    <property type="entry name" value="Uncharacterized protein, isoform E"/>
    <property type="match status" value="1"/>
</dbReference>
<keyword evidence="3 6" id="KW-0547">Nucleotide-binding</keyword>
<feature type="compositionally biased region" description="Basic and acidic residues" evidence="7">
    <location>
        <begin position="1412"/>
        <end position="1421"/>
    </location>
</feature>
<feature type="compositionally biased region" description="Polar residues" evidence="7">
    <location>
        <begin position="927"/>
        <end position="940"/>
    </location>
</feature>
<dbReference type="EMBL" id="OU892284">
    <property type="protein sequence ID" value="CAG9772942.1"/>
    <property type="molecule type" value="Genomic_DNA"/>
</dbReference>
<evidence type="ECO:0000256" key="7">
    <source>
        <dbReference type="SAM" id="MobiDB-lite"/>
    </source>
</evidence>
<feature type="compositionally biased region" description="Basic and acidic residues" evidence="7">
    <location>
        <begin position="637"/>
        <end position="679"/>
    </location>
</feature>
<feature type="compositionally biased region" description="Basic and acidic residues" evidence="7">
    <location>
        <begin position="1714"/>
        <end position="1731"/>
    </location>
</feature>
<feature type="compositionally biased region" description="Basic and acidic residues" evidence="7">
    <location>
        <begin position="1529"/>
        <end position="1548"/>
    </location>
</feature>
<dbReference type="PROSITE" id="PS00107">
    <property type="entry name" value="PROTEIN_KINASE_ATP"/>
    <property type="match status" value="1"/>
</dbReference>
<keyword evidence="10" id="KW-1185">Reference proteome</keyword>
<evidence type="ECO:0000256" key="1">
    <source>
        <dbReference type="ARBA" id="ARBA00022527"/>
    </source>
</evidence>
<dbReference type="Pfam" id="PF00069">
    <property type="entry name" value="Pkinase"/>
    <property type="match status" value="1"/>
</dbReference>
<feature type="compositionally biased region" description="Low complexity" evidence="7">
    <location>
        <begin position="1302"/>
        <end position="1311"/>
    </location>
</feature>
<dbReference type="InterPro" id="IPR008271">
    <property type="entry name" value="Ser/Thr_kinase_AS"/>
</dbReference>
<feature type="compositionally biased region" description="Basic and acidic residues" evidence="7">
    <location>
        <begin position="491"/>
        <end position="516"/>
    </location>
</feature>
<feature type="compositionally biased region" description="Low complexity" evidence="7">
    <location>
        <begin position="1319"/>
        <end position="1353"/>
    </location>
</feature>
<feature type="region of interest" description="Disordered" evidence="7">
    <location>
        <begin position="1491"/>
        <end position="1552"/>
    </location>
</feature>
<reference evidence="9" key="1">
    <citation type="submission" date="2022-01" db="EMBL/GenBank/DDBJ databases">
        <authorList>
            <person name="King R."/>
        </authorList>
    </citation>
    <scope>NUCLEOTIDE SEQUENCE</scope>
</reference>
<keyword evidence="4" id="KW-0418">Kinase</keyword>
<dbReference type="InterPro" id="IPR000719">
    <property type="entry name" value="Prot_kinase_dom"/>
</dbReference>
<feature type="region of interest" description="Disordered" evidence="7">
    <location>
        <begin position="792"/>
        <end position="811"/>
    </location>
</feature>
<feature type="region of interest" description="Disordered" evidence="7">
    <location>
        <begin position="699"/>
        <end position="742"/>
    </location>
</feature>
<dbReference type="GO" id="GO:0005737">
    <property type="term" value="C:cytoplasm"/>
    <property type="evidence" value="ECO:0007669"/>
    <property type="project" value="TreeGrafter"/>
</dbReference>